<accession>J4UHI6</accession>
<dbReference type="EMBL" id="ALBS01000077">
    <property type="protein sequence ID" value="EJT51020.1"/>
    <property type="molecule type" value="Genomic_DNA"/>
</dbReference>
<protein>
    <submittedName>
        <fullName evidence="1">Uncharacterized protein</fullName>
    </submittedName>
</protein>
<gene>
    <name evidence="1" type="ORF">A1Q1_07814</name>
</gene>
<evidence type="ECO:0000313" key="2">
    <source>
        <dbReference type="Proteomes" id="UP000002748"/>
    </source>
</evidence>
<reference evidence="1 2" key="1">
    <citation type="journal article" date="2012" name="Eukaryot. Cell">
        <title>Draft genome sequence of CBS 2479, the standard type strain of Trichosporon asahii.</title>
        <authorList>
            <person name="Yang R.Y."/>
            <person name="Li H.T."/>
            <person name="Zhu H."/>
            <person name="Zhou G.P."/>
            <person name="Wang M."/>
            <person name="Wang L."/>
        </authorList>
    </citation>
    <scope>NUCLEOTIDE SEQUENCE [LARGE SCALE GENOMIC DNA]</scope>
    <source>
        <strain evidence="2">ATCC 90039 / CBS 2479 / JCM 2466 / KCTC 7840 / NCYC 2677 / UAMH 7654</strain>
    </source>
</reference>
<dbReference type="Proteomes" id="UP000002748">
    <property type="component" value="Unassembled WGS sequence"/>
</dbReference>
<dbReference type="HOGENOM" id="CLU_103060_0_0_1"/>
<organism evidence="1 2">
    <name type="scientific">Trichosporon asahii var. asahii (strain ATCC 90039 / CBS 2479 / JCM 2466 / KCTC 7840 / NBRC 103889/ NCYC 2677 / UAMH 7654)</name>
    <name type="common">Yeast</name>
    <dbReference type="NCBI Taxonomy" id="1186058"/>
    <lineage>
        <taxon>Eukaryota</taxon>
        <taxon>Fungi</taxon>
        <taxon>Dikarya</taxon>
        <taxon>Basidiomycota</taxon>
        <taxon>Agaricomycotina</taxon>
        <taxon>Tremellomycetes</taxon>
        <taxon>Trichosporonales</taxon>
        <taxon>Trichosporonaceae</taxon>
        <taxon>Trichosporon</taxon>
    </lineage>
</organism>
<dbReference type="VEuPathDB" id="FungiDB:A1Q1_07814"/>
<dbReference type="KEGG" id="tasa:A1Q1_07814"/>
<sequence>MAVNSTNNATATCPYDSVFERVANPDTYNWTSAWDQYHDEWTGRTHALGNLFRTRVGDKWIGLPGCWYLGVLDNERAKKCEAGGGMAVVATKSKDIVDADVWYCGIPGTSDQVPAPDPISDDYFSLMKSNVSENPLICNRPDQNESDAPHRAVLSHWLPLLAVALTSAVAQL</sequence>
<dbReference type="AlphaFoldDB" id="J4UHI6"/>
<evidence type="ECO:0000313" key="1">
    <source>
        <dbReference type="EMBL" id="EJT51020.1"/>
    </source>
</evidence>
<name>J4UHI6_TRIAS</name>
<proteinExistence type="predicted"/>
<dbReference type="GeneID" id="25991326"/>
<comment type="caution">
    <text evidence="1">The sequence shown here is derived from an EMBL/GenBank/DDBJ whole genome shotgun (WGS) entry which is preliminary data.</text>
</comment>
<dbReference type="RefSeq" id="XP_014182301.1">
    <property type="nucleotide sequence ID" value="XM_014326826.1"/>
</dbReference>